<dbReference type="SUPFAM" id="SSF53244">
    <property type="entry name" value="MurD-like peptide ligases, peptide-binding domain"/>
    <property type="match status" value="1"/>
</dbReference>
<evidence type="ECO:0000256" key="3">
    <source>
        <dbReference type="ARBA" id="ARBA00022840"/>
    </source>
</evidence>
<dbReference type="InterPro" id="IPR036615">
    <property type="entry name" value="Mur_ligase_C_dom_sf"/>
</dbReference>
<keyword evidence="2" id="KW-0547">Nucleotide-binding</keyword>
<feature type="domain" description="Mur ligase C-terminal" evidence="4">
    <location>
        <begin position="272"/>
        <end position="402"/>
    </location>
</feature>
<reference evidence="6 7" key="1">
    <citation type="journal article" date="2016" name="Nat. Commun.">
        <title>Thousands of microbial genomes shed light on interconnected biogeochemical processes in an aquifer system.</title>
        <authorList>
            <person name="Anantharaman K."/>
            <person name="Brown C.T."/>
            <person name="Hug L.A."/>
            <person name="Sharon I."/>
            <person name="Castelle C.J."/>
            <person name="Probst A.J."/>
            <person name="Thomas B.C."/>
            <person name="Singh A."/>
            <person name="Wilkins M.J."/>
            <person name="Karaoz U."/>
            <person name="Brodie E.L."/>
            <person name="Williams K.H."/>
            <person name="Hubbard S.S."/>
            <person name="Banfield J.F."/>
        </authorList>
    </citation>
    <scope>NUCLEOTIDE SEQUENCE [LARGE SCALE GENOMIC DNA]</scope>
</reference>
<keyword evidence="1" id="KW-0436">Ligase</keyword>
<evidence type="ECO:0000313" key="7">
    <source>
        <dbReference type="Proteomes" id="UP000178023"/>
    </source>
</evidence>
<dbReference type="Gene3D" id="3.40.1190.10">
    <property type="entry name" value="Mur-like, catalytic domain"/>
    <property type="match status" value="1"/>
</dbReference>
<evidence type="ECO:0000256" key="1">
    <source>
        <dbReference type="ARBA" id="ARBA00022598"/>
    </source>
</evidence>
<dbReference type="PANTHER" id="PTHR43024:SF1">
    <property type="entry name" value="UDP-N-ACETYLMURAMOYL-TRIPEPTIDE--D-ALANYL-D-ALANINE LIGASE"/>
    <property type="match status" value="1"/>
</dbReference>
<evidence type="ECO:0000259" key="5">
    <source>
        <dbReference type="Pfam" id="PF08245"/>
    </source>
</evidence>
<name>A0A1F8EZU4_9BACT</name>
<dbReference type="Gene3D" id="3.90.190.20">
    <property type="entry name" value="Mur ligase, C-terminal domain"/>
    <property type="match status" value="1"/>
</dbReference>
<keyword evidence="3" id="KW-0067">ATP-binding</keyword>
<feature type="domain" description="Mur ligase central" evidence="5">
    <location>
        <begin position="98"/>
        <end position="207"/>
    </location>
</feature>
<dbReference type="Pfam" id="PF02875">
    <property type="entry name" value="Mur_ligase_C"/>
    <property type="match status" value="1"/>
</dbReference>
<dbReference type="Pfam" id="PF08245">
    <property type="entry name" value="Mur_ligase_M"/>
    <property type="match status" value="1"/>
</dbReference>
<dbReference type="InterPro" id="IPR004101">
    <property type="entry name" value="Mur_ligase_C"/>
</dbReference>
<dbReference type="EMBL" id="MGJL01000039">
    <property type="protein sequence ID" value="OGN06385.1"/>
    <property type="molecule type" value="Genomic_DNA"/>
</dbReference>
<dbReference type="InterPro" id="IPR051046">
    <property type="entry name" value="MurCDEF_CellWall_CoF430Synth"/>
</dbReference>
<evidence type="ECO:0008006" key="8">
    <source>
        <dbReference type="Google" id="ProtNLM"/>
    </source>
</evidence>
<dbReference type="AlphaFoldDB" id="A0A1F8EZU4"/>
<proteinExistence type="predicted"/>
<gene>
    <name evidence="6" type="ORF">A2750_03970</name>
</gene>
<dbReference type="Proteomes" id="UP000178023">
    <property type="component" value="Unassembled WGS sequence"/>
</dbReference>
<sequence>MRLIEFFLTQLARLYLWRYRPKIVAITGNVGKTSAKEAIATVLKNQKHVRASGGNLNTELGVAATIIGDWSKEYYDEGGGTLFWVKVLMTGILRLLAPQKYPEVLVLEYAADRPGDIRKLARKFKPDVAVVTAVGQIPVHVEYFSGPEAVAKEKSELVRALDQKGTAVLNFDDLAVLDMKDLAKGWTVTYGFGGGADFRASNYEIRAGDGGEPSGIGFKINHSVGFTPIKIGGILGKSQGYAAAVAAAVAAVFGINLVSVSEALAQYHGPKGRLKIIPGIKNSVIIDDTYNAAPLSTHIALETLKDIGNPSRGSGQNRKIAILGDMLELGQYSVQAHQNIGDMAGKIANILVCVGEKAKFIADSAANEMPKENIYWFHNSDEAKAKVQELVQEKDVILVKGSQGMRMEKIVEEVMAEPESAGELLVRQSKKWKVK</sequence>
<evidence type="ECO:0000256" key="2">
    <source>
        <dbReference type="ARBA" id="ARBA00022741"/>
    </source>
</evidence>
<evidence type="ECO:0000313" key="6">
    <source>
        <dbReference type="EMBL" id="OGN06385.1"/>
    </source>
</evidence>
<dbReference type="PANTHER" id="PTHR43024">
    <property type="entry name" value="UDP-N-ACETYLMURAMOYL-TRIPEPTIDE--D-ALANYL-D-ALANINE LIGASE"/>
    <property type="match status" value="1"/>
</dbReference>
<accession>A0A1F8EZU4</accession>
<evidence type="ECO:0000259" key="4">
    <source>
        <dbReference type="Pfam" id="PF02875"/>
    </source>
</evidence>
<dbReference type="GO" id="GO:0016881">
    <property type="term" value="F:acid-amino acid ligase activity"/>
    <property type="evidence" value="ECO:0007669"/>
    <property type="project" value="InterPro"/>
</dbReference>
<dbReference type="GO" id="GO:0005524">
    <property type="term" value="F:ATP binding"/>
    <property type="evidence" value="ECO:0007669"/>
    <property type="project" value="UniProtKB-KW"/>
</dbReference>
<dbReference type="InterPro" id="IPR013221">
    <property type="entry name" value="Mur_ligase_cen"/>
</dbReference>
<organism evidence="6 7">
    <name type="scientific">Candidatus Yanofskybacteria bacterium RIFCSPHIGHO2_01_FULL_45_42</name>
    <dbReference type="NCBI Taxonomy" id="1802671"/>
    <lineage>
        <taxon>Bacteria</taxon>
        <taxon>Candidatus Yanofskyibacteriota</taxon>
    </lineage>
</organism>
<comment type="caution">
    <text evidence="6">The sequence shown here is derived from an EMBL/GenBank/DDBJ whole genome shotgun (WGS) entry which is preliminary data.</text>
</comment>
<protein>
    <recommendedName>
        <fullName evidence="8">UDP-N-acetylmuramoyl-tripeptide--D-alanyl-D-alanine ligase</fullName>
    </recommendedName>
</protein>
<dbReference type="SUPFAM" id="SSF53623">
    <property type="entry name" value="MurD-like peptide ligases, catalytic domain"/>
    <property type="match status" value="1"/>
</dbReference>
<dbReference type="InterPro" id="IPR036565">
    <property type="entry name" value="Mur-like_cat_sf"/>
</dbReference>